<dbReference type="AlphaFoldDB" id="A0AA88TVL5"/>
<evidence type="ECO:0000256" key="3">
    <source>
        <dbReference type="SAM" id="Phobius"/>
    </source>
</evidence>
<dbReference type="InterPro" id="IPR003598">
    <property type="entry name" value="Ig_sub2"/>
</dbReference>
<evidence type="ECO:0000256" key="2">
    <source>
        <dbReference type="SAM" id="MobiDB-lite"/>
    </source>
</evidence>
<dbReference type="InterPro" id="IPR036179">
    <property type="entry name" value="Ig-like_dom_sf"/>
</dbReference>
<dbReference type="PANTHER" id="PTHR46013:SF4">
    <property type="entry name" value="B-CELL RECEPTOR CD22-RELATED"/>
    <property type="match status" value="1"/>
</dbReference>
<dbReference type="PANTHER" id="PTHR46013">
    <property type="entry name" value="VASCULAR CELL ADHESION MOLECULE 1"/>
    <property type="match status" value="1"/>
</dbReference>
<dbReference type="InterPro" id="IPR013151">
    <property type="entry name" value="Immunoglobulin_dom"/>
</dbReference>
<evidence type="ECO:0000256" key="4">
    <source>
        <dbReference type="SAM" id="SignalP"/>
    </source>
</evidence>
<dbReference type="SMART" id="SM00409">
    <property type="entry name" value="IG"/>
    <property type="match status" value="9"/>
</dbReference>
<evidence type="ECO:0000256" key="1">
    <source>
        <dbReference type="ARBA" id="ARBA00023319"/>
    </source>
</evidence>
<evidence type="ECO:0000259" key="5">
    <source>
        <dbReference type="PROSITE" id="PS50835"/>
    </source>
</evidence>
<feature type="domain" description="Ig-like" evidence="5">
    <location>
        <begin position="413"/>
        <end position="500"/>
    </location>
</feature>
<dbReference type="Gene3D" id="2.60.40.10">
    <property type="entry name" value="Immunoglobulins"/>
    <property type="match status" value="9"/>
</dbReference>
<feature type="compositionally biased region" description="Basic and acidic residues" evidence="2">
    <location>
        <begin position="921"/>
        <end position="931"/>
    </location>
</feature>
<feature type="domain" description="Ig-like" evidence="5">
    <location>
        <begin position="750"/>
        <end position="830"/>
    </location>
</feature>
<feature type="domain" description="Ig-like" evidence="5">
    <location>
        <begin position="221"/>
        <end position="302"/>
    </location>
</feature>
<organism evidence="6 7">
    <name type="scientific">Cirrhinus molitorella</name>
    <name type="common">mud carp</name>
    <dbReference type="NCBI Taxonomy" id="172907"/>
    <lineage>
        <taxon>Eukaryota</taxon>
        <taxon>Metazoa</taxon>
        <taxon>Chordata</taxon>
        <taxon>Craniata</taxon>
        <taxon>Vertebrata</taxon>
        <taxon>Euteleostomi</taxon>
        <taxon>Actinopterygii</taxon>
        <taxon>Neopterygii</taxon>
        <taxon>Teleostei</taxon>
        <taxon>Ostariophysi</taxon>
        <taxon>Cypriniformes</taxon>
        <taxon>Cyprinidae</taxon>
        <taxon>Labeoninae</taxon>
        <taxon>Labeonini</taxon>
        <taxon>Cirrhinus</taxon>
    </lineage>
</organism>
<proteinExistence type="predicted"/>
<dbReference type="SMART" id="SM00408">
    <property type="entry name" value="IGc2"/>
    <property type="match status" value="6"/>
</dbReference>
<dbReference type="Proteomes" id="UP001187343">
    <property type="component" value="Unassembled WGS sequence"/>
</dbReference>
<feature type="domain" description="Ig-like" evidence="5">
    <location>
        <begin position="129"/>
        <end position="216"/>
    </location>
</feature>
<dbReference type="InterPro" id="IPR003599">
    <property type="entry name" value="Ig_sub"/>
</dbReference>
<gene>
    <name evidence="6" type="ORF">Q8A67_005214</name>
</gene>
<evidence type="ECO:0000313" key="6">
    <source>
        <dbReference type="EMBL" id="KAK2909377.1"/>
    </source>
</evidence>
<dbReference type="Pfam" id="PF00047">
    <property type="entry name" value="ig"/>
    <property type="match status" value="1"/>
</dbReference>
<dbReference type="InterPro" id="IPR013783">
    <property type="entry name" value="Ig-like_fold"/>
</dbReference>
<keyword evidence="3" id="KW-0472">Membrane</keyword>
<evidence type="ECO:0000313" key="7">
    <source>
        <dbReference type="Proteomes" id="UP001187343"/>
    </source>
</evidence>
<sequence length="976" mass="108511">MAGYSKERMFHLFSLISLLMIPVIYSQDWKIQYTNMTKCALKDSTVILSGIYEHPARLTVTERFWIVNPSQDNSKNLLDHPDYGGRVQFFQNKDRMFLLKLSNVTHEDEGMYCIRIKTNEEKQKYLGYPGVDLKVTDLRVEIPEEMIEGESPVLFCKTTCNLSDKTNFTWYKNGKYLSKLISTNQLLLQSVSRDDTGNYSCAVTDQKHVSPAVTLSIRYPPKSVSVSISPSAELVEGDSVTLSCSSDANPPALNFSWFKENQASAVGSGQSFSISSFNSSHSGRYYCEAQNKYGSERSASVSVTVEVIYSQDWKIKYTNMMKCALKDSTIILSGTYEHPARLTVTERFWTVNPSQDNSKNLLDHPDYGGRVQFFQNKDRMFLLKLSNVTHEDEGMYCIRIETNEEKQKYLGYPGVDLKVTDLRVEIPEEIIEGQSPVLFCKTTCNLSDKTNFTWYKNGKHLSKLISTNQLLLQSVSRDDTGNYSCAVTDQKHVSPAVTLSVRYPPKNVSVSVSPCCKIKEGDSVTLICSSDSNPPALNFSWFKENQSSAVGSGQSFSISSFNSSHSGRYYCEAQNKYGSERSASVSVTPADPPKSISVSISPSGEIVEGDSVTLICSSDSNPPAEISWYKGETFLKSGDSYSFTNIKSEASGNYKCSASNKHGSQTSTAVTVNVRYPPKSISVSINPSGEIVEGDSVTLICSSDSNPPAEFSWIKEGNSVESGQIYNISKISSDHKKESDIVTLNVMYKPRNVVVNLNSSEIVERDSVTLICSSDSNPPALNFIWFKENQSSSVGSGQSFSISSFNSSHSGRYYCEAQNKYGSERSASVSVKEVQRAALHTVTGIVVGCGGLIFILIIIIVFIKKKKRDGGAEVVRQNQEDRVDRSAEMALTNDDPMYSLVSDNQTDDLYANIKDKKPKRSGREQTEKDSGGAEEVQYASVHHFKNKDMKKTEKTIELQHLSDPNRSEDVIYSSVK</sequence>
<dbReference type="SUPFAM" id="SSF48726">
    <property type="entry name" value="Immunoglobulin"/>
    <property type="match status" value="9"/>
</dbReference>
<keyword evidence="3" id="KW-1133">Transmembrane helix</keyword>
<feature type="transmembrane region" description="Helical" evidence="3">
    <location>
        <begin position="837"/>
        <end position="863"/>
    </location>
</feature>
<dbReference type="PROSITE" id="PS50835">
    <property type="entry name" value="IG_LIKE"/>
    <property type="match status" value="7"/>
</dbReference>
<keyword evidence="3" id="KW-0812">Transmembrane</keyword>
<dbReference type="Pfam" id="PF13895">
    <property type="entry name" value="Ig_2"/>
    <property type="match status" value="6"/>
</dbReference>
<feature type="domain" description="Ig-like" evidence="5">
    <location>
        <begin position="505"/>
        <end position="586"/>
    </location>
</feature>
<dbReference type="InterPro" id="IPR007110">
    <property type="entry name" value="Ig-like_dom"/>
</dbReference>
<protein>
    <recommendedName>
        <fullName evidence="5">Ig-like domain-containing protein</fullName>
    </recommendedName>
</protein>
<reference evidence="6" key="1">
    <citation type="submission" date="2023-08" db="EMBL/GenBank/DDBJ databases">
        <title>Chromosome-level Genome Assembly of mud carp (Cirrhinus molitorella).</title>
        <authorList>
            <person name="Liu H."/>
        </authorList>
    </citation>
    <scope>NUCLEOTIDE SEQUENCE</scope>
    <source>
        <strain evidence="6">Prfri</strain>
        <tissue evidence="6">Muscle</tissue>
    </source>
</reference>
<feature type="region of interest" description="Disordered" evidence="2">
    <location>
        <begin position="912"/>
        <end position="951"/>
    </location>
</feature>
<keyword evidence="1" id="KW-0393">Immunoglobulin domain</keyword>
<feature type="domain" description="Ig-like" evidence="5">
    <location>
        <begin position="678"/>
        <end position="721"/>
    </location>
</feature>
<accession>A0AA88TVL5</accession>
<keyword evidence="7" id="KW-1185">Reference proteome</keyword>
<dbReference type="EMBL" id="JAUYZG010000004">
    <property type="protein sequence ID" value="KAK2909377.1"/>
    <property type="molecule type" value="Genomic_DNA"/>
</dbReference>
<feature type="region of interest" description="Disordered" evidence="2">
    <location>
        <begin position="957"/>
        <end position="976"/>
    </location>
</feature>
<feature type="domain" description="Ig-like" evidence="5">
    <location>
        <begin position="593"/>
        <end position="673"/>
    </location>
</feature>
<feature type="chain" id="PRO_5041735546" description="Ig-like domain-containing protein" evidence="4">
    <location>
        <begin position="27"/>
        <end position="976"/>
    </location>
</feature>
<feature type="signal peptide" evidence="4">
    <location>
        <begin position="1"/>
        <end position="26"/>
    </location>
</feature>
<keyword evidence="4" id="KW-0732">Signal</keyword>
<name>A0AA88TVL5_9TELE</name>
<comment type="caution">
    <text evidence="6">The sequence shown here is derived from an EMBL/GenBank/DDBJ whole genome shotgun (WGS) entry which is preliminary data.</text>
</comment>